<dbReference type="NCBIfam" id="TIGR02464">
    <property type="entry name" value="ribofla_fusion"/>
    <property type="match status" value="1"/>
</dbReference>
<dbReference type="InterPro" id="IPR012816">
    <property type="entry name" value="NADAR"/>
</dbReference>
<organism evidence="3 4">
    <name type="scientific">Schizothecium vesticola</name>
    <dbReference type="NCBI Taxonomy" id="314040"/>
    <lineage>
        <taxon>Eukaryota</taxon>
        <taxon>Fungi</taxon>
        <taxon>Dikarya</taxon>
        <taxon>Ascomycota</taxon>
        <taxon>Pezizomycotina</taxon>
        <taxon>Sordariomycetes</taxon>
        <taxon>Sordariomycetidae</taxon>
        <taxon>Sordariales</taxon>
        <taxon>Schizotheciaceae</taxon>
        <taxon>Schizothecium</taxon>
    </lineage>
</organism>
<accession>A0AA40EVL3</accession>
<dbReference type="Gene3D" id="1.10.357.40">
    <property type="entry name" value="YbiA-like"/>
    <property type="match status" value="1"/>
</dbReference>
<dbReference type="SUPFAM" id="SSF143990">
    <property type="entry name" value="YbiA-like"/>
    <property type="match status" value="1"/>
</dbReference>
<feature type="region of interest" description="Disordered" evidence="1">
    <location>
        <begin position="1"/>
        <end position="46"/>
    </location>
</feature>
<evidence type="ECO:0000256" key="1">
    <source>
        <dbReference type="SAM" id="MobiDB-lite"/>
    </source>
</evidence>
<dbReference type="AlphaFoldDB" id="A0AA40EVL3"/>
<feature type="compositionally biased region" description="Polar residues" evidence="1">
    <location>
        <begin position="31"/>
        <end position="44"/>
    </location>
</feature>
<proteinExistence type="predicted"/>
<dbReference type="Proteomes" id="UP001172155">
    <property type="component" value="Unassembled WGS sequence"/>
</dbReference>
<dbReference type="CDD" id="cd15457">
    <property type="entry name" value="NADAR"/>
    <property type="match status" value="1"/>
</dbReference>
<evidence type="ECO:0000259" key="2">
    <source>
        <dbReference type="Pfam" id="PF08719"/>
    </source>
</evidence>
<keyword evidence="4" id="KW-1185">Reference proteome</keyword>
<feature type="domain" description="NADAR" evidence="2">
    <location>
        <begin position="47"/>
        <end position="216"/>
    </location>
</feature>
<dbReference type="InterPro" id="IPR037238">
    <property type="entry name" value="YbiA-like_sf"/>
</dbReference>
<name>A0AA40EVL3_9PEZI</name>
<dbReference type="EMBL" id="JAUKUD010000004">
    <property type="protein sequence ID" value="KAK0746259.1"/>
    <property type="molecule type" value="Genomic_DNA"/>
</dbReference>
<sequence>MPTTRSGKQLDATARVTKPRRDKKTAPKPPQDTQTADAGPSTSPALFFWRETDPHTGWLSQWYPCAFTDNDGVVYKTAEHYMMYQKALLFSDPYVGAQILAAAHPRLVKALGRKVASFDDKVWNRERERIVRDGTRFKFTRAVSEEGLKRGDAKDAPLVAPLTLRGLLLATGDREIVEASPMDRIWGVGFGPAKAEGARARWGLNLLGKALMVVRGSYRPRRLSRKARKHEDGAYEEP</sequence>
<comment type="caution">
    <text evidence="3">The sequence shown here is derived from an EMBL/GenBank/DDBJ whole genome shotgun (WGS) entry which is preliminary data.</text>
</comment>
<gene>
    <name evidence="3" type="ORF">B0T18DRAFT_390739</name>
</gene>
<dbReference type="Pfam" id="PF08719">
    <property type="entry name" value="NADAR"/>
    <property type="match status" value="1"/>
</dbReference>
<protein>
    <recommendedName>
        <fullName evidence="2">NADAR domain-containing protein</fullName>
    </recommendedName>
</protein>
<evidence type="ECO:0000313" key="3">
    <source>
        <dbReference type="EMBL" id="KAK0746259.1"/>
    </source>
</evidence>
<reference evidence="3" key="1">
    <citation type="submission" date="2023-06" db="EMBL/GenBank/DDBJ databases">
        <title>Genome-scale phylogeny and comparative genomics of the fungal order Sordariales.</title>
        <authorList>
            <consortium name="Lawrence Berkeley National Laboratory"/>
            <person name="Hensen N."/>
            <person name="Bonometti L."/>
            <person name="Westerberg I."/>
            <person name="Brannstrom I.O."/>
            <person name="Guillou S."/>
            <person name="Cros-Aarteil S."/>
            <person name="Calhoun S."/>
            <person name="Haridas S."/>
            <person name="Kuo A."/>
            <person name="Mondo S."/>
            <person name="Pangilinan J."/>
            <person name="Riley R."/>
            <person name="LaButti K."/>
            <person name="Andreopoulos B."/>
            <person name="Lipzen A."/>
            <person name="Chen C."/>
            <person name="Yanf M."/>
            <person name="Daum C."/>
            <person name="Ng V."/>
            <person name="Clum A."/>
            <person name="Steindorff A."/>
            <person name="Ohm R."/>
            <person name="Martin F."/>
            <person name="Silar P."/>
            <person name="Natvig D."/>
            <person name="Lalanne C."/>
            <person name="Gautier V."/>
            <person name="Ament-velasquez S.L."/>
            <person name="Kruys A."/>
            <person name="Hutchinson M.I."/>
            <person name="Powell A.J."/>
            <person name="Barry K."/>
            <person name="Miller A.N."/>
            <person name="Grigoriev I.V."/>
            <person name="Debuchy R."/>
            <person name="Gladieux P."/>
            <person name="Thoren M.H."/>
            <person name="Johannesson H."/>
        </authorList>
    </citation>
    <scope>NUCLEOTIDE SEQUENCE</scope>
    <source>
        <strain evidence="3">SMH3187-1</strain>
    </source>
</reference>
<evidence type="ECO:0000313" key="4">
    <source>
        <dbReference type="Proteomes" id="UP001172155"/>
    </source>
</evidence>